<evidence type="ECO:0000256" key="1">
    <source>
        <dbReference type="ARBA" id="ARBA00001974"/>
    </source>
</evidence>
<keyword evidence="3" id="KW-0285">Flavoprotein</keyword>
<evidence type="ECO:0000256" key="5">
    <source>
        <dbReference type="SAM" id="MobiDB-lite"/>
    </source>
</evidence>
<evidence type="ECO:0000256" key="4">
    <source>
        <dbReference type="ARBA" id="ARBA00022827"/>
    </source>
</evidence>
<dbReference type="RefSeq" id="WP_190025102.1">
    <property type="nucleotide sequence ID" value="NZ_BMUT01000018.1"/>
</dbReference>
<dbReference type="SUPFAM" id="SSF51905">
    <property type="entry name" value="FAD/NAD(P)-binding domain"/>
    <property type="match status" value="1"/>
</dbReference>
<keyword evidence="8" id="KW-1185">Reference proteome</keyword>
<dbReference type="Pfam" id="PF05199">
    <property type="entry name" value="GMC_oxred_C"/>
    <property type="match status" value="1"/>
</dbReference>
<dbReference type="PANTHER" id="PTHR11552:SF147">
    <property type="entry name" value="CHOLINE DEHYDROGENASE, MITOCHONDRIAL"/>
    <property type="match status" value="1"/>
</dbReference>
<dbReference type="Gene3D" id="3.30.560.10">
    <property type="entry name" value="Glucose Oxidase, domain 3"/>
    <property type="match status" value="1"/>
</dbReference>
<dbReference type="InterPro" id="IPR036188">
    <property type="entry name" value="FAD/NAD-bd_sf"/>
</dbReference>
<evidence type="ECO:0000313" key="7">
    <source>
        <dbReference type="EMBL" id="GGY07021.1"/>
    </source>
</evidence>
<protein>
    <submittedName>
        <fullName evidence="7">GMC oxidoreductase</fullName>
    </submittedName>
</protein>
<reference evidence="8" key="1">
    <citation type="journal article" date="2019" name="Int. J. Syst. Evol. Microbiol.">
        <title>The Global Catalogue of Microorganisms (GCM) 10K type strain sequencing project: providing services to taxonomists for standard genome sequencing and annotation.</title>
        <authorList>
            <consortium name="The Broad Institute Genomics Platform"/>
            <consortium name="The Broad Institute Genome Sequencing Center for Infectious Disease"/>
            <person name="Wu L."/>
            <person name="Ma J."/>
        </authorList>
    </citation>
    <scope>NUCLEOTIDE SEQUENCE [LARGE SCALE GENOMIC DNA]</scope>
    <source>
        <strain evidence="8">JCM 4586</strain>
    </source>
</reference>
<comment type="similarity">
    <text evidence="2">Belongs to the GMC oxidoreductase family.</text>
</comment>
<evidence type="ECO:0000256" key="2">
    <source>
        <dbReference type="ARBA" id="ARBA00010790"/>
    </source>
</evidence>
<dbReference type="InterPro" id="IPR000172">
    <property type="entry name" value="GMC_OxRdtase_N"/>
</dbReference>
<dbReference type="PROSITE" id="PS00624">
    <property type="entry name" value="GMC_OXRED_2"/>
    <property type="match status" value="1"/>
</dbReference>
<dbReference type="Proteomes" id="UP000659223">
    <property type="component" value="Unassembled WGS sequence"/>
</dbReference>
<name>A0ABQ2Z8N0_9ACTN</name>
<evidence type="ECO:0000259" key="6">
    <source>
        <dbReference type="PROSITE" id="PS00624"/>
    </source>
</evidence>
<feature type="domain" description="Glucose-methanol-choline oxidoreductase N-terminal" evidence="6">
    <location>
        <begin position="270"/>
        <end position="284"/>
    </location>
</feature>
<evidence type="ECO:0000313" key="8">
    <source>
        <dbReference type="Proteomes" id="UP000659223"/>
    </source>
</evidence>
<dbReference type="Gene3D" id="3.50.50.60">
    <property type="entry name" value="FAD/NAD(P)-binding domain"/>
    <property type="match status" value="1"/>
</dbReference>
<gene>
    <name evidence="7" type="ORF">GCM10010324_62340</name>
</gene>
<dbReference type="SUPFAM" id="SSF54373">
    <property type="entry name" value="FAD-linked reductases, C-terminal domain"/>
    <property type="match status" value="1"/>
</dbReference>
<comment type="caution">
    <text evidence="7">The sequence shown here is derived from an EMBL/GenBank/DDBJ whole genome shotgun (WGS) entry which is preliminary data.</text>
</comment>
<organism evidence="7 8">
    <name type="scientific">Streptomyces hiroshimensis</name>
    <dbReference type="NCBI Taxonomy" id="66424"/>
    <lineage>
        <taxon>Bacteria</taxon>
        <taxon>Bacillati</taxon>
        <taxon>Actinomycetota</taxon>
        <taxon>Actinomycetes</taxon>
        <taxon>Kitasatosporales</taxon>
        <taxon>Streptomycetaceae</taxon>
        <taxon>Streptomyces</taxon>
    </lineage>
</organism>
<dbReference type="EMBL" id="BMUT01000018">
    <property type="protein sequence ID" value="GGY07021.1"/>
    <property type="molecule type" value="Genomic_DNA"/>
</dbReference>
<accession>A0ABQ2Z8N0</accession>
<keyword evidence="4" id="KW-0274">FAD</keyword>
<dbReference type="PIRSF" id="PIRSF000137">
    <property type="entry name" value="Alcohol_oxidase"/>
    <property type="match status" value="1"/>
</dbReference>
<dbReference type="PANTHER" id="PTHR11552">
    <property type="entry name" value="GLUCOSE-METHANOL-CHOLINE GMC OXIDOREDUCTASE"/>
    <property type="match status" value="1"/>
</dbReference>
<dbReference type="InterPro" id="IPR012132">
    <property type="entry name" value="GMC_OxRdtase"/>
</dbReference>
<dbReference type="Pfam" id="PF00732">
    <property type="entry name" value="GMC_oxred_N"/>
    <property type="match status" value="1"/>
</dbReference>
<sequence length="523" mass="54244">MKTDGVHGADGTYDVIVVGAGAAGSIVAARLSEQRDRSVLLLEAGPADDDPRIARPASWPFLLGSELDWKYRTVPQAALSGRRLAWPRGRVVGGSGAVNAMVHVRGAASDFDAWARWGGAMWDAQHVMPYLEALEGPAGAPEYGRIPVAENTAPHPFAAAFVAAAEKYGLPSNPDFNSGVQEGVGLYRTTRTDDAASGPGRTTPAAPARRGNTAHTHLRPALDRPNLTLLTGATVTAVEVENGRAAGVRILREGRVTTVRCAGEVILCGGAVASPQLLLLSGIGPAAGLTALDIPVVTDLPGVGANLHDHVQVSLAYDTTEGHPVADFSNLGEAGGFVTLYPGSPAPDVQLSFAPMKDLNNGSELGHGFTVGPGVTRPRSRGSLTLASADPTAHPLIDPRYLSDPHDLDTLVEGVRIARDIAATAPLADFATGGPLSPAATRRELEDFVRANAQTQFHPVGTCRFGQEADGMAVVGPRLAVRGVAGLRVADASVIPNMITGNIHAAVAAVAERAAEFVQEDLA</sequence>
<proteinExistence type="inferred from homology"/>
<comment type="cofactor">
    <cofactor evidence="1">
        <name>FAD</name>
        <dbReference type="ChEBI" id="CHEBI:57692"/>
    </cofactor>
</comment>
<evidence type="ECO:0000256" key="3">
    <source>
        <dbReference type="ARBA" id="ARBA00022630"/>
    </source>
</evidence>
<feature type="region of interest" description="Disordered" evidence="5">
    <location>
        <begin position="190"/>
        <end position="217"/>
    </location>
</feature>
<dbReference type="InterPro" id="IPR007867">
    <property type="entry name" value="GMC_OxRtase_C"/>
</dbReference>